<accession>A0AAE0QQL5</accession>
<feature type="transmembrane region" description="Helical" evidence="1">
    <location>
        <begin position="7"/>
        <end position="24"/>
    </location>
</feature>
<evidence type="ECO:0008006" key="4">
    <source>
        <dbReference type="Google" id="ProtNLM"/>
    </source>
</evidence>
<dbReference type="EMBL" id="JAUCMX010000012">
    <property type="protein sequence ID" value="KAK3528989.1"/>
    <property type="molecule type" value="Genomic_DNA"/>
</dbReference>
<keyword evidence="1" id="KW-0472">Membrane</keyword>
<keyword evidence="1" id="KW-1133">Transmembrane helix</keyword>
<reference evidence="2" key="1">
    <citation type="submission" date="2023-06" db="EMBL/GenBank/DDBJ databases">
        <title>Male Hemibagrus guttatus genome.</title>
        <authorList>
            <person name="Bian C."/>
        </authorList>
    </citation>
    <scope>NUCLEOTIDE SEQUENCE</scope>
    <source>
        <strain evidence="2">Male_cb2023</strain>
        <tissue evidence="2">Muscle</tissue>
    </source>
</reference>
<evidence type="ECO:0000313" key="3">
    <source>
        <dbReference type="Proteomes" id="UP001274896"/>
    </source>
</evidence>
<keyword evidence="3" id="KW-1185">Reference proteome</keyword>
<feature type="transmembrane region" description="Helical" evidence="1">
    <location>
        <begin position="44"/>
        <end position="63"/>
    </location>
</feature>
<evidence type="ECO:0000313" key="2">
    <source>
        <dbReference type="EMBL" id="KAK3528989.1"/>
    </source>
</evidence>
<gene>
    <name evidence="2" type="ORF">QTP70_014116</name>
</gene>
<dbReference type="AlphaFoldDB" id="A0AAE0QQL5"/>
<dbReference type="Proteomes" id="UP001274896">
    <property type="component" value="Unassembled WGS sequence"/>
</dbReference>
<comment type="caution">
    <text evidence="2">The sequence shown here is derived from an EMBL/GenBank/DDBJ whole genome shotgun (WGS) entry which is preliminary data.</text>
</comment>
<proteinExistence type="predicted"/>
<organism evidence="2 3">
    <name type="scientific">Hemibagrus guttatus</name>
    <dbReference type="NCBI Taxonomy" id="175788"/>
    <lineage>
        <taxon>Eukaryota</taxon>
        <taxon>Metazoa</taxon>
        <taxon>Chordata</taxon>
        <taxon>Craniata</taxon>
        <taxon>Vertebrata</taxon>
        <taxon>Euteleostomi</taxon>
        <taxon>Actinopterygii</taxon>
        <taxon>Neopterygii</taxon>
        <taxon>Teleostei</taxon>
        <taxon>Ostariophysi</taxon>
        <taxon>Siluriformes</taxon>
        <taxon>Bagridae</taxon>
        <taxon>Hemibagrus</taxon>
    </lineage>
</organism>
<sequence>MLDPQRHSFVITFLFVVDALFIHVKGDDLSPVQEPASEMKYAGIGIGIGLFLSVCFIAIKVYMIKRHMLDNEQSEDSMRAHMRNFDVESRT</sequence>
<evidence type="ECO:0000256" key="1">
    <source>
        <dbReference type="SAM" id="Phobius"/>
    </source>
</evidence>
<dbReference type="InterPro" id="IPR029395">
    <property type="entry name" value="DUF4514"/>
</dbReference>
<dbReference type="Pfam" id="PF14986">
    <property type="entry name" value="DUF4514"/>
    <property type="match status" value="1"/>
</dbReference>
<protein>
    <recommendedName>
        <fullName evidence="4">Transmembrane protein 273</fullName>
    </recommendedName>
</protein>
<keyword evidence="1" id="KW-0812">Transmembrane</keyword>
<name>A0AAE0QQL5_9TELE</name>